<dbReference type="InterPro" id="IPR011009">
    <property type="entry name" value="Kinase-like_dom_sf"/>
</dbReference>
<feature type="domain" description="AGC-kinase C-terminal" evidence="8">
    <location>
        <begin position="147"/>
        <end position="215"/>
    </location>
</feature>
<keyword evidence="5" id="KW-0418">Kinase</keyword>
<dbReference type="SMART" id="SM00220">
    <property type="entry name" value="S_TKc"/>
    <property type="match status" value="1"/>
</dbReference>
<dbReference type="SUPFAM" id="SSF56112">
    <property type="entry name" value="Protein kinase-like (PK-like)"/>
    <property type="match status" value="1"/>
</dbReference>
<organism evidence="9">
    <name type="scientific">Euplotes crassus</name>
    <dbReference type="NCBI Taxonomy" id="5936"/>
    <lineage>
        <taxon>Eukaryota</taxon>
        <taxon>Sar</taxon>
        <taxon>Alveolata</taxon>
        <taxon>Ciliophora</taxon>
        <taxon>Intramacronucleata</taxon>
        <taxon>Spirotrichea</taxon>
        <taxon>Hypotrichia</taxon>
        <taxon>Euplotida</taxon>
        <taxon>Euplotidae</taxon>
        <taxon>Moneuplotes</taxon>
    </lineage>
</organism>
<dbReference type="FunFam" id="1.10.510.10:FF:000210">
    <property type="entry name" value="Non-specific serine/threonine protein kinase"/>
    <property type="match status" value="1"/>
</dbReference>
<evidence type="ECO:0000256" key="4">
    <source>
        <dbReference type="ARBA" id="ARBA00022741"/>
    </source>
</evidence>
<feature type="domain" description="Protein kinase" evidence="7">
    <location>
        <begin position="1"/>
        <end position="146"/>
    </location>
</feature>
<evidence type="ECO:0000313" key="9">
    <source>
        <dbReference type="EMBL" id="CAE0391721.1"/>
    </source>
</evidence>
<dbReference type="PROSITE" id="PS50011">
    <property type="entry name" value="PROTEIN_KINASE_DOM"/>
    <property type="match status" value="1"/>
</dbReference>
<dbReference type="Pfam" id="PF00069">
    <property type="entry name" value="Pkinase"/>
    <property type="match status" value="1"/>
</dbReference>
<dbReference type="InterPro" id="IPR017892">
    <property type="entry name" value="Pkinase_C"/>
</dbReference>
<evidence type="ECO:0000259" key="8">
    <source>
        <dbReference type="PROSITE" id="PS51285"/>
    </source>
</evidence>
<reference evidence="9" key="1">
    <citation type="submission" date="2021-01" db="EMBL/GenBank/DDBJ databases">
        <authorList>
            <person name="Corre E."/>
            <person name="Pelletier E."/>
            <person name="Niang G."/>
            <person name="Scheremetjew M."/>
            <person name="Finn R."/>
            <person name="Kale V."/>
            <person name="Holt S."/>
            <person name="Cochrane G."/>
            <person name="Meng A."/>
            <person name="Brown T."/>
            <person name="Cohen L."/>
        </authorList>
    </citation>
    <scope>NUCLEOTIDE SEQUENCE</scope>
    <source>
        <strain evidence="9">CT5</strain>
    </source>
</reference>
<evidence type="ECO:0000256" key="1">
    <source>
        <dbReference type="ARBA" id="ARBA00022527"/>
    </source>
</evidence>
<dbReference type="InterPro" id="IPR000961">
    <property type="entry name" value="AGC-kinase_C"/>
</dbReference>
<dbReference type="PROSITE" id="PS00108">
    <property type="entry name" value="PROTEIN_KINASE_ST"/>
    <property type="match status" value="1"/>
</dbReference>
<accession>A0A7S3KS13</accession>
<dbReference type="GO" id="GO:0005952">
    <property type="term" value="C:cAMP-dependent protein kinase complex"/>
    <property type="evidence" value="ECO:0007669"/>
    <property type="project" value="TreeGrafter"/>
</dbReference>
<keyword evidence="1" id="KW-0723">Serine/threonine-protein kinase</keyword>
<keyword evidence="4" id="KW-0547">Nucleotide-binding</keyword>
<dbReference type="Gene3D" id="1.10.510.10">
    <property type="entry name" value="Transferase(Phosphotransferase) domain 1"/>
    <property type="match status" value="1"/>
</dbReference>
<dbReference type="InterPro" id="IPR008271">
    <property type="entry name" value="Ser/Thr_kinase_AS"/>
</dbReference>
<dbReference type="PANTHER" id="PTHR24353">
    <property type="entry name" value="CYCLIC NUCLEOTIDE-DEPENDENT PROTEIN KINASE"/>
    <property type="match status" value="1"/>
</dbReference>
<dbReference type="PANTHER" id="PTHR24353:SF37">
    <property type="entry name" value="CAMP-DEPENDENT PROTEIN KINASE CATALYTIC SUBUNIT PRKX"/>
    <property type="match status" value="1"/>
</dbReference>
<name>A0A7S3KS13_EUPCR</name>
<dbReference type="Pfam" id="PF00433">
    <property type="entry name" value="Pkinase_C"/>
    <property type="match status" value="1"/>
</dbReference>
<protein>
    <submittedName>
        <fullName evidence="9">Uncharacterized protein</fullName>
    </submittedName>
</protein>
<dbReference type="EMBL" id="HBIK01035544">
    <property type="protein sequence ID" value="CAE0391721.1"/>
    <property type="molecule type" value="Transcribed_RNA"/>
</dbReference>
<gene>
    <name evidence="9" type="ORF">ECRA1380_LOCUS16697</name>
</gene>
<proteinExistence type="predicted"/>
<sequence length="215" mass="24803">MFEYLHSKNIIYRDLKPENLLIDNMGYLRLTDFGFAKYCDGRTYTLCGTPEYLAPEVLMNKGHGKPVDWWSLASIIYEMIVGLPPFYEKDNREKLFKEIKSGEPEYPDDMSPACRDLLEGLFKKDPADRLGGSEGNADEIKSHPWYSQVDWDILKEKKIIPPFKPKLDSDDDTKYIDNEFTEMLPMDSAADGTVLDSGSMTWKDFSFDSNKMMTD</sequence>
<evidence type="ECO:0000256" key="6">
    <source>
        <dbReference type="ARBA" id="ARBA00022840"/>
    </source>
</evidence>
<dbReference type="AlphaFoldDB" id="A0A7S3KS13"/>
<evidence type="ECO:0000256" key="5">
    <source>
        <dbReference type="ARBA" id="ARBA00022777"/>
    </source>
</evidence>
<evidence type="ECO:0000259" key="7">
    <source>
        <dbReference type="PROSITE" id="PS50011"/>
    </source>
</evidence>
<evidence type="ECO:0000256" key="3">
    <source>
        <dbReference type="ARBA" id="ARBA00022679"/>
    </source>
</evidence>
<dbReference type="InterPro" id="IPR000719">
    <property type="entry name" value="Prot_kinase_dom"/>
</dbReference>
<dbReference type="Gene3D" id="3.30.200.20">
    <property type="entry name" value="Phosphorylase Kinase, domain 1"/>
    <property type="match status" value="1"/>
</dbReference>
<dbReference type="GO" id="GO:0005524">
    <property type="term" value="F:ATP binding"/>
    <property type="evidence" value="ECO:0007669"/>
    <property type="project" value="UniProtKB-KW"/>
</dbReference>
<dbReference type="SMART" id="SM00133">
    <property type="entry name" value="S_TK_X"/>
    <property type="match status" value="1"/>
</dbReference>
<keyword evidence="2" id="KW-0597">Phosphoprotein</keyword>
<keyword evidence="3" id="KW-0808">Transferase</keyword>
<dbReference type="PROSITE" id="PS51285">
    <property type="entry name" value="AGC_KINASE_CTER"/>
    <property type="match status" value="1"/>
</dbReference>
<dbReference type="GO" id="GO:0004691">
    <property type="term" value="F:cAMP-dependent protein kinase activity"/>
    <property type="evidence" value="ECO:0007669"/>
    <property type="project" value="TreeGrafter"/>
</dbReference>
<evidence type="ECO:0000256" key="2">
    <source>
        <dbReference type="ARBA" id="ARBA00022553"/>
    </source>
</evidence>
<keyword evidence="6" id="KW-0067">ATP-binding</keyword>